<comment type="caution">
    <text evidence="9">The sequence shown here is derived from an EMBL/GenBank/DDBJ whole genome shotgun (WGS) entry which is preliminary data.</text>
</comment>
<sequence>MMKVATKQSREGETPTVKARSRGRRIAVWSGWLLLAAVVVGGVAYGPDLVNLYRLGEQIDAIAKEDTRVYGPWPRTIDECMGCHGVGGNARAQTYPRLAGQPEAYLKKQLKAFVSGERTDPAMTSLALSMPDKELEALATHFAHVAPLPNTTFKPDPARVARGEAVAKAGSCVACHGAALEGKGEFPRLAGQGYDYLRHQLMRFKDGTRRDATGAMPAVASQLSQQDIDDVAQFLASR</sequence>
<feature type="transmembrane region" description="Helical" evidence="7">
    <location>
        <begin position="26"/>
        <end position="45"/>
    </location>
</feature>
<dbReference type="PRINTS" id="PR00605">
    <property type="entry name" value="CYTCHROMECIC"/>
</dbReference>
<keyword evidence="7" id="KW-0472">Membrane</keyword>
<evidence type="ECO:0000256" key="1">
    <source>
        <dbReference type="ARBA" id="ARBA00022448"/>
    </source>
</evidence>
<dbReference type="SUPFAM" id="SSF46626">
    <property type="entry name" value="Cytochrome c"/>
    <property type="match status" value="2"/>
</dbReference>
<evidence type="ECO:0000259" key="8">
    <source>
        <dbReference type="PROSITE" id="PS51007"/>
    </source>
</evidence>
<dbReference type="PANTHER" id="PTHR33751:SF9">
    <property type="entry name" value="CYTOCHROME C4"/>
    <property type="match status" value="1"/>
</dbReference>
<proteinExistence type="predicted"/>
<dbReference type="RefSeq" id="WP_259449628.1">
    <property type="nucleotide sequence ID" value="NZ_CP119520.1"/>
</dbReference>
<evidence type="ECO:0000313" key="9">
    <source>
        <dbReference type="EMBL" id="MCS0630526.1"/>
    </source>
</evidence>
<dbReference type="InterPro" id="IPR009056">
    <property type="entry name" value="Cyt_c-like_dom"/>
</dbReference>
<keyword evidence="2 6" id="KW-0349">Heme</keyword>
<gene>
    <name evidence="9" type="ORF">NX786_14395</name>
</gene>
<dbReference type="Proteomes" id="UP001165263">
    <property type="component" value="Unassembled WGS sequence"/>
</dbReference>
<evidence type="ECO:0000256" key="5">
    <source>
        <dbReference type="ARBA" id="ARBA00023004"/>
    </source>
</evidence>
<dbReference type="InterPro" id="IPR036909">
    <property type="entry name" value="Cyt_c-like_dom_sf"/>
</dbReference>
<protein>
    <submittedName>
        <fullName evidence="9">C-type cytochrome</fullName>
    </submittedName>
</protein>
<keyword evidence="5 6" id="KW-0408">Iron</keyword>
<evidence type="ECO:0000256" key="4">
    <source>
        <dbReference type="ARBA" id="ARBA00022982"/>
    </source>
</evidence>
<accession>A0ABT2C0Z3</accession>
<keyword evidence="1" id="KW-0813">Transport</keyword>
<keyword evidence="3 6" id="KW-0479">Metal-binding</keyword>
<keyword evidence="7" id="KW-0812">Transmembrane</keyword>
<evidence type="ECO:0000256" key="3">
    <source>
        <dbReference type="ARBA" id="ARBA00022723"/>
    </source>
</evidence>
<feature type="domain" description="Cytochrome c" evidence="8">
    <location>
        <begin position="158"/>
        <end position="238"/>
    </location>
</feature>
<evidence type="ECO:0000313" key="10">
    <source>
        <dbReference type="Proteomes" id="UP001165263"/>
    </source>
</evidence>
<feature type="domain" description="Cytochrome c" evidence="8">
    <location>
        <begin position="41"/>
        <end position="146"/>
    </location>
</feature>
<dbReference type="InterPro" id="IPR050597">
    <property type="entry name" value="Cytochrome_c_Oxidase_Subunit"/>
</dbReference>
<reference evidence="9" key="1">
    <citation type="submission" date="2022-08" db="EMBL/GenBank/DDBJ databases">
        <title>Reclassification of Massilia species as members of the genera Telluria, Duganella, Pseudoduganella, Mokoshia gen. nov. and Zemynaea gen. nov. using orthogonal and non-orthogonal genome-based approaches.</title>
        <authorList>
            <person name="Bowman J.P."/>
        </authorList>
    </citation>
    <scope>NUCLEOTIDE SEQUENCE</scope>
    <source>
        <strain evidence="9">LMG 11547</strain>
    </source>
</reference>
<evidence type="ECO:0000256" key="2">
    <source>
        <dbReference type="ARBA" id="ARBA00022617"/>
    </source>
</evidence>
<evidence type="ECO:0000256" key="6">
    <source>
        <dbReference type="PROSITE-ProRule" id="PRU00433"/>
    </source>
</evidence>
<dbReference type="Gene3D" id="1.10.760.10">
    <property type="entry name" value="Cytochrome c-like domain"/>
    <property type="match status" value="2"/>
</dbReference>
<keyword evidence="7" id="KW-1133">Transmembrane helix</keyword>
<keyword evidence="4" id="KW-0249">Electron transport</keyword>
<organism evidence="9 10">
    <name type="scientific">Telluria mixta</name>
    <dbReference type="NCBI Taxonomy" id="34071"/>
    <lineage>
        <taxon>Bacteria</taxon>
        <taxon>Pseudomonadati</taxon>
        <taxon>Pseudomonadota</taxon>
        <taxon>Betaproteobacteria</taxon>
        <taxon>Burkholderiales</taxon>
        <taxon>Oxalobacteraceae</taxon>
        <taxon>Telluria group</taxon>
        <taxon>Telluria</taxon>
    </lineage>
</organism>
<dbReference type="Pfam" id="PF00034">
    <property type="entry name" value="Cytochrom_C"/>
    <property type="match status" value="2"/>
</dbReference>
<dbReference type="PROSITE" id="PS51007">
    <property type="entry name" value="CYTC"/>
    <property type="match status" value="2"/>
</dbReference>
<dbReference type="PANTHER" id="PTHR33751">
    <property type="entry name" value="CBB3-TYPE CYTOCHROME C OXIDASE SUBUNIT FIXP"/>
    <property type="match status" value="1"/>
</dbReference>
<keyword evidence="10" id="KW-1185">Reference proteome</keyword>
<evidence type="ECO:0000256" key="7">
    <source>
        <dbReference type="SAM" id="Phobius"/>
    </source>
</evidence>
<dbReference type="InterPro" id="IPR008168">
    <property type="entry name" value="Cyt_C_IC"/>
</dbReference>
<name>A0ABT2C0Z3_9BURK</name>
<dbReference type="EMBL" id="JANUHC010000004">
    <property type="protein sequence ID" value="MCS0630526.1"/>
    <property type="molecule type" value="Genomic_DNA"/>
</dbReference>